<dbReference type="AlphaFoldDB" id="A0AAQ3UVQ2"/>
<protein>
    <submittedName>
        <fullName evidence="2">Uncharacterized protein</fullName>
    </submittedName>
</protein>
<reference evidence="2 3" key="1">
    <citation type="submission" date="2024-02" db="EMBL/GenBank/DDBJ databases">
        <title>High-quality chromosome-scale genome assembly of Pensacola bahiagrass (Paspalum notatum Flugge var. saurae).</title>
        <authorList>
            <person name="Vega J.M."/>
            <person name="Podio M."/>
            <person name="Orjuela J."/>
            <person name="Siena L.A."/>
            <person name="Pessino S.C."/>
            <person name="Combes M.C."/>
            <person name="Mariac C."/>
            <person name="Albertini E."/>
            <person name="Pupilli F."/>
            <person name="Ortiz J.P.A."/>
            <person name="Leblanc O."/>
        </authorList>
    </citation>
    <scope>NUCLEOTIDE SEQUENCE [LARGE SCALE GENOMIC DNA]</scope>
    <source>
        <strain evidence="2">R1</strain>
        <tissue evidence="2">Leaf</tissue>
    </source>
</reference>
<proteinExistence type="predicted"/>
<dbReference type="EMBL" id="CP144754">
    <property type="protein sequence ID" value="WVZ99121.1"/>
    <property type="molecule type" value="Genomic_DNA"/>
</dbReference>
<feature type="region of interest" description="Disordered" evidence="1">
    <location>
        <begin position="203"/>
        <end position="272"/>
    </location>
</feature>
<feature type="region of interest" description="Disordered" evidence="1">
    <location>
        <begin position="1"/>
        <end position="29"/>
    </location>
</feature>
<feature type="compositionally biased region" description="Polar residues" evidence="1">
    <location>
        <begin position="238"/>
        <end position="251"/>
    </location>
</feature>
<keyword evidence="3" id="KW-1185">Reference proteome</keyword>
<sequence>MAVASMRQASSPAAERFSTPGARPSTRGNGYVAILTRPLAAGPCRSRADRSTVTLAGVTATVGSTAPGLDTARRTAKSAWGPMWLVAKKGIRRMRSFLLCFAEAMAGGSLCLSETLGDCGLKLKAARQQDCSSFDYALNNQELRMGHCSLDFPPVTLDTISLRNLADLVTGELAAMRLYSMVSTSPIVGRFLSRDTTLNSCPSRAPPSFSTISTQLSPPNRPPSSHRSSKPLFLLSRPRTSSPVNEYTTSKDPTKPRAPPPPNFSLSSSSSKLHAGLNSTAGLASSAAAAAITSSTCAGAGARNTAASQTLSAPGGTEPSCACAVAAGSPLFSNSRTATASASAEGQTSSSLAGAPFLDTPAPPENTSNARRAREPGESSTTGISARNRGCRRRCCCLLSFLAGTELLSGFCSALARQDRAWATASSLDDGGDGVLAAPGGGDVDECTPCRSSGLLRRRERLSGGDWGGGAKKPDERVGSGESWGLSAALEGGRLRRLFKAIGAAAVAPSAQEKIRRYHIPVSKQCLAIGILAHGIVANKSICKQSRIIRSTTRKL</sequence>
<dbReference type="Proteomes" id="UP001341281">
    <property type="component" value="Chromosome 10"/>
</dbReference>
<feature type="region of interest" description="Disordered" evidence="1">
    <location>
        <begin position="338"/>
        <end position="385"/>
    </location>
</feature>
<evidence type="ECO:0000256" key="1">
    <source>
        <dbReference type="SAM" id="MobiDB-lite"/>
    </source>
</evidence>
<gene>
    <name evidence="2" type="ORF">U9M48_044468</name>
</gene>
<organism evidence="2 3">
    <name type="scientific">Paspalum notatum var. saurae</name>
    <dbReference type="NCBI Taxonomy" id="547442"/>
    <lineage>
        <taxon>Eukaryota</taxon>
        <taxon>Viridiplantae</taxon>
        <taxon>Streptophyta</taxon>
        <taxon>Embryophyta</taxon>
        <taxon>Tracheophyta</taxon>
        <taxon>Spermatophyta</taxon>
        <taxon>Magnoliopsida</taxon>
        <taxon>Liliopsida</taxon>
        <taxon>Poales</taxon>
        <taxon>Poaceae</taxon>
        <taxon>PACMAD clade</taxon>
        <taxon>Panicoideae</taxon>
        <taxon>Andropogonodae</taxon>
        <taxon>Paspaleae</taxon>
        <taxon>Paspalinae</taxon>
        <taxon>Paspalum</taxon>
    </lineage>
</organism>
<feature type="compositionally biased region" description="Polar residues" evidence="1">
    <location>
        <begin position="203"/>
        <end position="216"/>
    </location>
</feature>
<name>A0AAQ3UVQ2_PASNO</name>
<evidence type="ECO:0000313" key="3">
    <source>
        <dbReference type="Proteomes" id="UP001341281"/>
    </source>
</evidence>
<accession>A0AAQ3UVQ2</accession>
<evidence type="ECO:0000313" key="2">
    <source>
        <dbReference type="EMBL" id="WVZ99121.1"/>
    </source>
</evidence>